<sequence>MGAASRSTSCIRSDEVLPVVMRELSKIGDSVDHSLVVETLASRSFFPYPPCPRQLLEQVDFYLVACDTSATARLSDLSSLPSAHSSGSEVVDYGVSMVGAIGVVWVPLSPGPFVEGYVQVVLVQPEFRRRRIARRMLERLMHRKNGGADNTKPIVRWRLHTMLLTAATKIYIRSFVFNEQPNPTGVVHTSFAKSDGVSGTQLSLEETEQLVAAVPRMYEELGFTTRRYVYAYYAGKADAVEMVYLVSGSQKGH</sequence>
<protein>
    <recommendedName>
        <fullName evidence="1">N-acetyltransferase domain-containing protein</fullName>
    </recommendedName>
</protein>
<gene>
    <name evidence="2" type="ORF">TVY486_0602240</name>
</gene>
<feature type="domain" description="N-acetyltransferase" evidence="1">
    <location>
        <begin position="46"/>
        <end position="247"/>
    </location>
</feature>
<organism evidence="2">
    <name type="scientific">Trypanosoma vivax (strain Y486)</name>
    <dbReference type="NCBI Taxonomy" id="1055687"/>
    <lineage>
        <taxon>Eukaryota</taxon>
        <taxon>Discoba</taxon>
        <taxon>Euglenozoa</taxon>
        <taxon>Kinetoplastea</taxon>
        <taxon>Metakinetoplastina</taxon>
        <taxon>Trypanosomatida</taxon>
        <taxon>Trypanosomatidae</taxon>
        <taxon>Trypanosoma</taxon>
        <taxon>Duttonella</taxon>
    </lineage>
</organism>
<name>G0TWU5_TRYVY</name>
<dbReference type="SUPFAM" id="SSF55729">
    <property type="entry name" value="Acyl-CoA N-acyltransferases (Nat)"/>
    <property type="match status" value="1"/>
</dbReference>
<reference evidence="2" key="1">
    <citation type="journal article" date="2012" name="Proc. Natl. Acad. Sci. U.S.A.">
        <title>Antigenic diversity is generated by distinct evolutionary mechanisms in African trypanosome species.</title>
        <authorList>
            <person name="Jackson A.P."/>
            <person name="Berry A."/>
            <person name="Aslett M."/>
            <person name="Allison H.C."/>
            <person name="Burton P."/>
            <person name="Vavrova-Anderson J."/>
            <person name="Brown R."/>
            <person name="Browne H."/>
            <person name="Corton N."/>
            <person name="Hauser H."/>
            <person name="Gamble J."/>
            <person name="Gilderthorp R."/>
            <person name="Marcello L."/>
            <person name="McQuillan J."/>
            <person name="Otto T.D."/>
            <person name="Quail M.A."/>
            <person name="Sanders M.J."/>
            <person name="van Tonder A."/>
            <person name="Ginger M.L."/>
            <person name="Field M.C."/>
            <person name="Barry J.D."/>
            <person name="Hertz-Fowler C."/>
            <person name="Berriman M."/>
        </authorList>
    </citation>
    <scope>NUCLEOTIDE SEQUENCE</scope>
    <source>
        <strain evidence="2">Y486</strain>
    </source>
</reference>
<dbReference type="VEuPathDB" id="TriTrypDB:TvY486_0602240"/>
<dbReference type="EMBL" id="HE573022">
    <property type="protein sequence ID" value="CCC48433.1"/>
    <property type="molecule type" value="Genomic_DNA"/>
</dbReference>
<evidence type="ECO:0000259" key="1">
    <source>
        <dbReference type="PROSITE" id="PS51186"/>
    </source>
</evidence>
<accession>G0TWU5</accession>
<dbReference type="AlphaFoldDB" id="G0TWU5"/>
<evidence type="ECO:0000313" key="2">
    <source>
        <dbReference type="EMBL" id="CCC48433.1"/>
    </source>
</evidence>
<dbReference type="InterPro" id="IPR000182">
    <property type="entry name" value="GNAT_dom"/>
</dbReference>
<dbReference type="InterPro" id="IPR016181">
    <property type="entry name" value="Acyl_CoA_acyltransferase"/>
</dbReference>
<dbReference type="OMA" id="PRTRKEC"/>
<dbReference type="PROSITE" id="PS51186">
    <property type="entry name" value="GNAT"/>
    <property type="match status" value="1"/>
</dbReference>
<dbReference type="GO" id="GO:0016747">
    <property type="term" value="F:acyltransferase activity, transferring groups other than amino-acyl groups"/>
    <property type="evidence" value="ECO:0007669"/>
    <property type="project" value="InterPro"/>
</dbReference>
<proteinExistence type="predicted"/>
<dbReference type="Gene3D" id="3.40.630.30">
    <property type="match status" value="1"/>
</dbReference>